<keyword evidence="2" id="KW-1185">Reference proteome</keyword>
<organism evidence="1 2">
    <name type="scientific">Liparis tanakae</name>
    <name type="common">Tanaka's snailfish</name>
    <dbReference type="NCBI Taxonomy" id="230148"/>
    <lineage>
        <taxon>Eukaryota</taxon>
        <taxon>Metazoa</taxon>
        <taxon>Chordata</taxon>
        <taxon>Craniata</taxon>
        <taxon>Vertebrata</taxon>
        <taxon>Euteleostomi</taxon>
        <taxon>Actinopterygii</taxon>
        <taxon>Neopterygii</taxon>
        <taxon>Teleostei</taxon>
        <taxon>Neoteleostei</taxon>
        <taxon>Acanthomorphata</taxon>
        <taxon>Eupercaria</taxon>
        <taxon>Perciformes</taxon>
        <taxon>Cottioidei</taxon>
        <taxon>Cottales</taxon>
        <taxon>Liparidae</taxon>
        <taxon>Liparis</taxon>
    </lineage>
</organism>
<reference evidence="1 2" key="1">
    <citation type="submission" date="2019-03" db="EMBL/GenBank/DDBJ databases">
        <title>First draft genome of Liparis tanakae, snailfish: a comprehensive survey of snailfish specific genes.</title>
        <authorList>
            <person name="Kim W."/>
            <person name="Song I."/>
            <person name="Jeong J.-H."/>
            <person name="Kim D."/>
            <person name="Kim S."/>
            <person name="Ryu S."/>
            <person name="Song J.Y."/>
            <person name="Lee S.K."/>
        </authorList>
    </citation>
    <scope>NUCLEOTIDE SEQUENCE [LARGE SCALE GENOMIC DNA]</scope>
    <source>
        <tissue evidence="1">Muscle</tissue>
    </source>
</reference>
<evidence type="ECO:0000313" key="1">
    <source>
        <dbReference type="EMBL" id="TNN73144.1"/>
    </source>
</evidence>
<protein>
    <submittedName>
        <fullName evidence="1">Uncharacterized protein</fullName>
    </submittedName>
</protein>
<dbReference type="AlphaFoldDB" id="A0A4Z2I751"/>
<sequence length="109" mass="11558">MAAVGGPGEEGDPASPNTLKRHAAFRSYIPHLEDSDAKKGAAVTAGIAFFQLGLDFKGGEVASYHHGGVHGRGRREERSAWRPGDGLTLALTYLVDSEQGSTCQTSKQF</sequence>
<gene>
    <name evidence="1" type="ORF">EYF80_016630</name>
</gene>
<evidence type="ECO:0000313" key="2">
    <source>
        <dbReference type="Proteomes" id="UP000314294"/>
    </source>
</evidence>
<dbReference type="EMBL" id="SRLO01000128">
    <property type="protein sequence ID" value="TNN73144.1"/>
    <property type="molecule type" value="Genomic_DNA"/>
</dbReference>
<comment type="caution">
    <text evidence="1">The sequence shown here is derived from an EMBL/GenBank/DDBJ whole genome shotgun (WGS) entry which is preliminary data.</text>
</comment>
<dbReference type="Proteomes" id="UP000314294">
    <property type="component" value="Unassembled WGS sequence"/>
</dbReference>
<accession>A0A4Z2I751</accession>
<name>A0A4Z2I751_9TELE</name>
<proteinExistence type="predicted"/>